<dbReference type="AlphaFoldDB" id="A0A1L3SMV2"/>
<dbReference type="RefSeq" id="WP_072602090.1">
    <property type="nucleotide sequence ID" value="NZ_CP018171.1"/>
</dbReference>
<evidence type="ECO:0000313" key="2">
    <source>
        <dbReference type="Proteomes" id="UP000182840"/>
    </source>
</evidence>
<evidence type="ECO:0000313" key="1">
    <source>
        <dbReference type="EMBL" id="APH70681.1"/>
    </source>
</evidence>
<dbReference type="KEGG" id="meso:BSQ44_04225"/>
<dbReference type="InterPro" id="IPR036102">
    <property type="entry name" value="OsmC/Ohrsf"/>
</dbReference>
<name>A0A1L3SMV2_9HYPH</name>
<sequence length="160" mass="17786">MMKFDVLLESEGTNNAKFRNDCTVHLRGAAPHTAFLPSDEGAYHGGDGTAPYPLSYFVSGLTTCLMTQIRAFSRRLGINVTTFDVFCRAEWQAEMESMKHPYESKGLGFVLDVDIRGEATVEDKTRLILAAAKGCFVEVILKPGLVKHRLKVDGEWVELD</sequence>
<dbReference type="Proteomes" id="UP000182840">
    <property type="component" value="Chromosome"/>
</dbReference>
<dbReference type="Gene3D" id="3.30.300.20">
    <property type="match status" value="1"/>
</dbReference>
<dbReference type="OrthoDB" id="7836423at2"/>
<protein>
    <recommendedName>
        <fullName evidence="3">Osmotically inducible protein OsmC</fullName>
    </recommendedName>
</protein>
<dbReference type="InterPro" id="IPR003718">
    <property type="entry name" value="OsmC/Ohr_fam"/>
</dbReference>
<keyword evidence="2" id="KW-1185">Reference proteome</keyword>
<proteinExistence type="predicted"/>
<reference evidence="2" key="1">
    <citation type="submission" date="2016-11" db="EMBL/GenBank/DDBJ databases">
        <title>Mesorhizobium oceanicum sp. nov., isolated from deep seawater in South China Sea.</title>
        <authorList>
            <person name="Fu G.-Y."/>
        </authorList>
    </citation>
    <scope>NUCLEOTIDE SEQUENCE [LARGE SCALE GENOMIC DNA]</scope>
    <source>
        <strain evidence="2">B7</strain>
    </source>
</reference>
<gene>
    <name evidence="1" type="ORF">BSQ44_04225</name>
</gene>
<dbReference type="STRING" id="1670800.BSQ44_04225"/>
<dbReference type="SUPFAM" id="SSF82784">
    <property type="entry name" value="OsmC-like"/>
    <property type="match status" value="1"/>
</dbReference>
<organism evidence="1 2">
    <name type="scientific">Aquibium oceanicum</name>
    <dbReference type="NCBI Taxonomy" id="1670800"/>
    <lineage>
        <taxon>Bacteria</taxon>
        <taxon>Pseudomonadati</taxon>
        <taxon>Pseudomonadota</taxon>
        <taxon>Alphaproteobacteria</taxon>
        <taxon>Hyphomicrobiales</taxon>
        <taxon>Phyllobacteriaceae</taxon>
        <taxon>Aquibium</taxon>
    </lineage>
</organism>
<dbReference type="InterPro" id="IPR015946">
    <property type="entry name" value="KH_dom-like_a/b"/>
</dbReference>
<evidence type="ECO:0008006" key="3">
    <source>
        <dbReference type="Google" id="ProtNLM"/>
    </source>
</evidence>
<dbReference type="Pfam" id="PF02566">
    <property type="entry name" value="OsmC"/>
    <property type="match status" value="1"/>
</dbReference>
<accession>A0A1L3SMV2</accession>
<dbReference type="EMBL" id="CP018171">
    <property type="protein sequence ID" value="APH70681.1"/>
    <property type="molecule type" value="Genomic_DNA"/>
</dbReference>